<evidence type="ECO:0000256" key="1">
    <source>
        <dbReference type="ARBA" id="ARBA00006586"/>
    </source>
</evidence>
<organism evidence="5 6">
    <name type="scientific">Pseudoalteromonas obscura</name>
    <dbReference type="NCBI Taxonomy" id="3048491"/>
    <lineage>
        <taxon>Bacteria</taxon>
        <taxon>Pseudomonadati</taxon>
        <taxon>Pseudomonadota</taxon>
        <taxon>Gammaproteobacteria</taxon>
        <taxon>Alteromonadales</taxon>
        <taxon>Pseudoalteromonadaceae</taxon>
        <taxon>Pseudoalteromonas</taxon>
    </lineage>
</organism>
<accession>A0ABT7ERK2</accession>
<dbReference type="PIRSF" id="PIRSF001227">
    <property type="entry name" value="Pen_acylase"/>
    <property type="match status" value="1"/>
</dbReference>
<sequence>MLKWFRISVSVLVIGILTLTAAIYGVLSLSLPALDGHTQSSNLQANSKLSRDALGQAVIHAQNRQDAAYTMGYAHGQDRFFQMDLLRRNAAGELSELFGEGAVSLDKSLRFHQFRKRSEEIFATLSAAEQTLLQVYAQGVNDGRLQSGMSNFEYLLLGAQAKDWRPADSLLVIFSMYLDLQTATFKRDKTLIHIAEQFGQPMVDFILQPSQFQAALDGSQLSTATVPIPALTPSVNVAKNVTHIEATPVYGSNNWAVTGSLTETGAAMVSDDMHLGLNVPSIWYRAQLNYHADSAKPVTVTGVSLPGVPAIVVGSNEHIAWGFTNGYLDTADWIELSEQDEVQTVLEEIKLPNGEVRTYSLPMSQFGPVKQFNNKRYALQWVAHQPYAVNLNLLKLEQVESVEQALKVATDVGIPVQNLMVVDNRGNAAWQPIGALPSRVFPSDLAVPSVRAESLLWKANEAVRPQVINPDNGKLWTANSRVMSAIDHRRFGDGGYALGARAVQIRDRLLAAEQFTETDFNKLQLDNEARFLMPWHDLLVNTLTSASGKEQNYKQALAHLANWQACACTGSVGYTLVKFFRKSVIDIVFSPVEQYLQGQDETLAHLARYFEPALWQLIQTQPRAWLAGHQDWQHLLEAAYLRTHARLQTQFGAGMANWTWGEVNTLTVQHPFSQQMPFLSRFLDMPAVPGFGDSFMPAVQGKSFGASQRFIAQPGHLENAVMTVAGGQSGHPLSPYYRKGFGAYAEGQLTPLLPGSIQHTITFSAQ</sequence>
<evidence type="ECO:0000313" key="5">
    <source>
        <dbReference type="EMBL" id="MDK2597685.1"/>
    </source>
</evidence>
<comment type="similarity">
    <text evidence="1">Belongs to the peptidase S45 family.</text>
</comment>
<evidence type="ECO:0000256" key="4">
    <source>
        <dbReference type="ARBA" id="ARBA00038735"/>
    </source>
</evidence>
<dbReference type="GO" id="GO:0016787">
    <property type="term" value="F:hydrolase activity"/>
    <property type="evidence" value="ECO:0007669"/>
    <property type="project" value="UniProtKB-KW"/>
</dbReference>
<dbReference type="Proteomes" id="UP001231915">
    <property type="component" value="Unassembled WGS sequence"/>
</dbReference>
<comment type="caution">
    <text evidence="5">The sequence shown here is derived from an EMBL/GenBank/DDBJ whole genome shotgun (WGS) entry which is preliminary data.</text>
</comment>
<keyword evidence="6" id="KW-1185">Reference proteome</keyword>
<name>A0ABT7ERK2_9GAMM</name>
<keyword evidence="2 5" id="KW-0378">Hydrolase</keyword>
<dbReference type="EMBL" id="JASJUT010000012">
    <property type="protein sequence ID" value="MDK2597685.1"/>
    <property type="molecule type" value="Genomic_DNA"/>
</dbReference>
<dbReference type="InterPro" id="IPR023343">
    <property type="entry name" value="Penicillin_amidase_dom1"/>
</dbReference>
<dbReference type="Gene3D" id="2.30.120.10">
    <property type="match status" value="1"/>
</dbReference>
<dbReference type="InterPro" id="IPR029055">
    <property type="entry name" value="Ntn_hydrolases_N"/>
</dbReference>
<dbReference type="PANTHER" id="PTHR34218:SF4">
    <property type="entry name" value="ACYL-HOMOSERINE LACTONE ACYLASE QUIP"/>
    <property type="match status" value="1"/>
</dbReference>
<evidence type="ECO:0000313" key="6">
    <source>
        <dbReference type="Proteomes" id="UP001231915"/>
    </source>
</evidence>
<dbReference type="InterPro" id="IPR043147">
    <property type="entry name" value="Penicillin_amidase_A-knob"/>
</dbReference>
<dbReference type="InterPro" id="IPR002692">
    <property type="entry name" value="S45"/>
</dbReference>
<dbReference type="PANTHER" id="PTHR34218">
    <property type="entry name" value="PEPTIDASE S45 PENICILLIN AMIDASE"/>
    <property type="match status" value="1"/>
</dbReference>
<protein>
    <submittedName>
        <fullName evidence="5">Penicillin acylase family protein</fullName>
        <ecNumber evidence="5">3.5.1.-</ecNumber>
    </submittedName>
</protein>
<proteinExistence type="inferred from homology"/>
<dbReference type="InterPro" id="IPR043146">
    <property type="entry name" value="Penicillin_amidase_N_B-knob"/>
</dbReference>
<dbReference type="CDD" id="cd03747">
    <property type="entry name" value="Ntn_PGA_like"/>
    <property type="match status" value="1"/>
</dbReference>
<dbReference type="Gene3D" id="1.10.439.10">
    <property type="entry name" value="Penicillin Amidohydrolase, domain 1"/>
    <property type="match status" value="1"/>
</dbReference>
<keyword evidence="3" id="KW-0865">Zymogen</keyword>
<dbReference type="Gene3D" id="1.10.1400.10">
    <property type="match status" value="1"/>
</dbReference>
<dbReference type="RefSeq" id="WP_284138427.1">
    <property type="nucleotide sequence ID" value="NZ_JASJUT010000012.1"/>
</dbReference>
<dbReference type="InterPro" id="IPR014395">
    <property type="entry name" value="Pen/GL7ACA/AHL_acylase"/>
</dbReference>
<dbReference type="SUPFAM" id="SSF56235">
    <property type="entry name" value="N-terminal nucleophile aminohydrolases (Ntn hydrolases)"/>
    <property type="match status" value="1"/>
</dbReference>
<comment type="subunit">
    <text evidence="4">Heterodimer of an alpha subunit and a beta subunit processed from the same precursor.</text>
</comment>
<dbReference type="Pfam" id="PF01804">
    <property type="entry name" value="Penicil_amidase"/>
    <property type="match status" value="1"/>
</dbReference>
<evidence type="ECO:0000256" key="2">
    <source>
        <dbReference type="ARBA" id="ARBA00022801"/>
    </source>
</evidence>
<reference evidence="5 6" key="1">
    <citation type="submission" date="2023-05" db="EMBL/GenBank/DDBJ databases">
        <title>Pseudoalteromonas ardens sp. nov., Pseudoalteromonas obscura sp. nov., and Pseudoalteromonas umbrosa sp. nov., isolated from the coral Montipora capitata.</title>
        <authorList>
            <person name="Thomas E.M."/>
            <person name="Smith E.M."/>
            <person name="Papke E."/>
            <person name="Shlafstein M.D."/>
            <person name="Oline D.K."/>
            <person name="Videau P."/>
            <person name="Saw J.H."/>
            <person name="Strangman W.K."/>
            <person name="Ushijima B."/>
        </authorList>
    </citation>
    <scope>NUCLEOTIDE SEQUENCE [LARGE SCALE GENOMIC DNA]</scope>
    <source>
        <strain evidence="5 6">P94</strain>
    </source>
</reference>
<dbReference type="EC" id="3.5.1.-" evidence="5"/>
<dbReference type="Gene3D" id="3.60.20.10">
    <property type="entry name" value="Glutamine Phosphoribosylpyrophosphate, subunit 1, domain 1"/>
    <property type="match status" value="1"/>
</dbReference>
<gene>
    <name evidence="5" type="ORF">QNM18_21725</name>
</gene>
<evidence type="ECO:0000256" key="3">
    <source>
        <dbReference type="ARBA" id="ARBA00023145"/>
    </source>
</evidence>